<keyword evidence="1" id="KW-0812">Transmembrane</keyword>
<evidence type="ECO:0000256" key="1">
    <source>
        <dbReference type="SAM" id="Phobius"/>
    </source>
</evidence>
<evidence type="ECO:0000313" key="3">
    <source>
        <dbReference type="Proteomes" id="UP001139384"/>
    </source>
</evidence>
<keyword evidence="1" id="KW-1133">Transmembrane helix</keyword>
<gene>
    <name evidence="2" type="ORF">L0P92_21515</name>
</gene>
<feature type="transmembrane region" description="Helical" evidence="1">
    <location>
        <begin position="283"/>
        <end position="305"/>
    </location>
</feature>
<dbReference type="AlphaFoldDB" id="A0A9X1TMJ0"/>
<accession>A0A9X1TMJ0</accession>
<keyword evidence="1" id="KW-0472">Membrane</keyword>
<reference evidence="2" key="1">
    <citation type="submission" date="2022-01" db="EMBL/GenBank/DDBJ databases">
        <title>Draft Genome Sequences of Seven Type Strains of the Genus Streptomyces.</title>
        <authorList>
            <person name="Aziz S."/>
            <person name="Coretto E."/>
            <person name="Chronakova A."/>
            <person name="Sproer C."/>
            <person name="Huber K."/>
            <person name="Nouioui I."/>
            <person name="Gross H."/>
        </authorList>
    </citation>
    <scope>NUCLEOTIDE SEQUENCE</scope>
    <source>
        <strain evidence="2">DSM 103493</strain>
    </source>
</reference>
<sequence length="350" mass="38293">MSARRRRTLASWRELPLTVISRLRTQLAREECRVAEDDGGRRRCALDGARRHLDEAEEACLSASRFRRRSGTLERIWSNVRAADAELFSLVSEDEARARTPEVLGMVRRNLSERSPQRKAVEDVAAKVEHDEGPLTAQDRDTLVRAQVFAYAFLGGKHRRVRILADLLWCLTAAVTVGLVALAVWGHTDEDTVDLCFRPQPPGNRVVCPTGEHEVPLDGSPPLARPPDVTAVVTADYASSRDVLTVEFAGLIGAALTVVTALRRIQPDHATQYQFRLPLAAAVLKFPLGALSAVAGILLIKGAFVPGLSNLDSSAQIFGWSIVFGAAQHLVTHIVDQRAEEALGGNRKPP</sequence>
<name>A0A9X1TMJ0_STRM4</name>
<protein>
    <submittedName>
        <fullName evidence="2">Uncharacterized protein</fullName>
    </submittedName>
</protein>
<dbReference type="RefSeq" id="WP_234764437.1">
    <property type="nucleotide sequence ID" value="NZ_JAKEIP010000089.1"/>
</dbReference>
<proteinExistence type="predicted"/>
<dbReference type="EMBL" id="JAKEIP010000089">
    <property type="protein sequence ID" value="MCF1596125.1"/>
    <property type="molecule type" value="Genomic_DNA"/>
</dbReference>
<dbReference type="Proteomes" id="UP001139384">
    <property type="component" value="Unassembled WGS sequence"/>
</dbReference>
<organism evidence="2 3">
    <name type="scientific">Streptomyces muensis</name>
    <dbReference type="NCBI Taxonomy" id="1077944"/>
    <lineage>
        <taxon>Bacteria</taxon>
        <taxon>Bacillati</taxon>
        <taxon>Actinomycetota</taxon>
        <taxon>Actinomycetes</taxon>
        <taxon>Kitasatosporales</taxon>
        <taxon>Streptomycetaceae</taxon>
        <taxon>Streptomyces</taxon>
    </lineage>
</organism>
<feature type="transmembrane region" description="Helical" evidence="1">
    <location>
        <begin position="243"/>
        <end position="262"/>
    </location>
</feature>
<keyword evidence="3" id="KW-1185">Reference proteome</keyword>
<evidence type="ECO:0000313" key="2">
    <source>
        <dbReference type="EMBL" id="MCF1596125.1"/>
    </source>
</evidence>
<comment type="caution">
    <text evidence="2">The sequence shown here is derived from an EMBL/GenBank/DDBJ whole genome shotgun (WGS) entry which is preliminary data.</text>
</comment>
<feature type="transmembrane region" description="Helical" evidence="1">
    <location>
        <begin position="163"/>
        <end position="185"/>
    </location>
</feature>